<gene>
    <name evidence="1" type="ORF">QQX02_11400</name>
</gene>
<name>A0ABT8GJB5_9MICO</name>
<sequence>MSPADGVGQADSRQRVLRALCGFAVPVPLADVAAAVGLHANTVREHLDVLVEDGRVTTWHEHTGARGRPRALYRVTPAGLLAHEPGVDALRLAGIILEAFGQNESKARATAFAAGARWGEELAASLAGIDAPIDRLATALGAVGAEPSISAEAPGGVGCVHAARCPFRDLAAVRPDVVCGIHAAALERIANRPDQEDVLVTVRRATGREGGACMVELAWAADAPAPTSPHRP</sequence>
<dbReference type="Gene3D" id="1.10.10.10">
    <property type="entry name" value="Winged helix-like DNA-binding domain superfamily/Winged helix DNA-binding domain"/>
    <property type="match status" value="1"/>
</dbReference>
<evidence type="ECO:0000313" key="1">
    <source>
        <dbReference type="EMBL" id="MDN4481528.1"/>
    </source>
</evidence>
<comment type="caution">
    <text evidence="1">The sequence shown here is derived from an EMBL/GenBank/DDBJ whole genome shotgun (WGS) entry which is preliminary data.</text>
</comment>
<protein>
    <recommendedName>
        <fullName evidence="3">Transcriptional regulator</fullName>
    </recommendedName>
</protein>
<dbReference type="SUPFAM" id="SSF46785">
    <property type="entry name" value="Winged helix' DNA-binding domain"/>
    <property type="match status" value="1"/>
</dbReference>
<evidence type="ECO:0000313" key="2">
    <source>
        <dbReference type="Proteomes" id="UP001172708"/>
    </source>
</evidence>
<keyword evidence="2" id="KW-1185">Reference proteome</keyword>
<accession>A0ABT8GJB5</accession>
<dbReference type="EMBL" id="JAUHQA010000001">
    <property type="protein sequence ID" value="MDN4481528.1"/>
    <property type="molecule type" value="Genomic_DNA"/>
</dbReference>
<organism evidence="1 2">
    <name type="scientific">Demequina muriae</name>
    <dbReference type="NCBI Taxonomy" id="3051664"/>
    <lineage>
        <taxon>Bacteria</taxon>
        <taxon>Bacillati</taxon>
        <taxon>Actinomycetota</taxon>
        <taxon>Actinomycetes</taxon>
        <taxon>Micrococcales</taxon>
        <taxon>Demequinaceae</taxon>
        <taxon>Demequina</taxon>
    </lineage>
</organism>
<dbReference type="Proteomes" id="UP001172708">
    <property type="component" value="Unassembled WGS sequence"/>
</dbReference>
<proteinExistence type="predicted"/>
<dbReference type="InterPro" id="IPR036390">
    <property type="entry name" value="WH_DNA-bd_sf"/>
</dbReference>
<dbReference type="InterPro" id="IPR036388">
    <property type="entry name" value="WH-like_DNA-bd_sf"/>
</dbReference>
<evidence type="ECO:0008006" key="3">
    <source>
        <dbReference type="Google" id="ProtNLM"/>
    </source>
</evidence>
<reference evidence="1" key="1">
    <citation type="submission" date="2023-06" db="EMBL/GenBank/DDBJ databases">
        <title>Egi l300058.</title>
        <authorList>
            <person name="Gao L."/>
            <person name="Fang B.-Z."/>
            <person name="Li W.-J."/>
        </authorList>
    </citation>
    <scope>NUCLEOTIDE SEQUENCE</scope>
    <source>
        <strain evidence="1">EGI L300058</strain>
    </source>
</reference>